<feature type="transmembrane region" description="Helical" evidence="1">
    <location>
        <begin position="6"/>
        <end position="25"/>
    </location>
</feature>
<accession>A0ABU9LK11</accession>
<keyword evidence="1" id="KW-0812">Transmembrane</keyword>
<comment type="caution">
    <text evidence="2">The sequence shown here is derived from an EMBL/GenBank/DDBJ whole genome shotgun (WGS) entry which is preliminary data.</text>
</comment>
<keyword evidence="1" id="KW-0472">Membrane</keyword>
<dbReference type="EMBL" id="JBCEWA010000002">
    <property type="protein sequence ID" value="MEL5987217.1"/>
    <property type="molecule type" value="Genomic_DNA"/>
</dbReference>
<evidence type="ECO:0000313" key="3">
    <source>
        <dbReference type="Proteomes" id="UP001398420"/>
    </source>
</evidence>
<evidence type="ECO:0000256" key="1">
    <source>
        <dbReference type="SAM" id="Phobius"/>
    </source>
</evidence>
<evidence type="ECO:0008006" key="4">
    <source>
        <dbReference type="Google" id="ProtNLM"/>
    </source>
</evidence>
<evidence type="ECO:0000313" key="2">
    <source>
        <dbReference type="EMBL" id="MEL5987217.1"/>
    </source>
</evidence>
<keyword evidence="3" id="KW-1185">Reference proteome</keyword>
<keyword evidence="1" id="KW-1133">Transmembrane helix</keyword>
<dbReference type="Proteomes" id="UP001398420">
    <property type="component" value="Unassembled WGS sequence"/>
</dbReference>
<name>A0ABU9LK11_9BACL</name>
<protein>
    <recommendedName>
        <fullName evidence="4">YxeA family protein</fullName>
    </recommendedName>
</protein>
<reference evidence="2 3" key="1">
    <citation type="submission" date="2024-04" db="EMBL/GenBank/DDBJ databases">
        <authorList>
            <person name="Wu Y.S."/>
            <person name="Zhang L."/>
        </authorList>
    </citation>
    <scope>NUCLEOTIDE SEQUENCE [LARGE SCALE GENOMIC DNA]</scope>
    <source>
        <strain evidence="2 3">KG-01</strain>
    </source>
</reference>
<gene>
    <name evidence="2" type="ORF">AAF454_02110</name>
</gene>
<organism evidence="2 3">
    <name type="scientific">Kurthia gibsonii</name>
    <dbReference type="NCBI Taxonomy" id="33946"/>
    <lineage>
        <taxon>Bacteria</taxon>
        <taxon>Bacillati</taxon>
        <taxon>Bacillota</taxon>
        <taxon>Bacilli</taxon>
        <taxon>Bacillales</taxon>
        <taxon>Caryophanaceae</taxon>
        <taxon>Kurthia</taxon>
    </lineage>
</organism>
<proteinExistence type="predicted"/>
<sequence>MKHMKWIVPTVVIIVIGWVAIYGYVAKNVPVEDLTNLQLSEKDGYLHVTGDFKNASDRYAGYNYTIVDGKMYLSIKAAKFTGKKGGYDFKIHEDHAKELKEVTLRGTSEKNQRIVPIQR</sequence>